<evidence type="ECO:0000313" key="6">
    <source>
        <dbReference type="Proteomes" id="UP000315439"/>
    </source>
</evidence>
<dbReference type="Gene3D" id="3.20.80.10">
    <property type="entry name" value="Regulatory factor, effector binding domain"/>
    <property type="match status" value="1"/>
</dbReference>
<accession>A0A545U731</accession>
<dbReference type="Pfam" id="PF06445">
    <property type="entry name" value="GyrI-like"/>
    <property type="match status" value="1"/>
</dbReference>
<dbReference type="InterPro" id="IPR050908">
    <property type="entry name" value="SmbC-like"/>
</dbReference>
<dbReference type="SMART" id="SM00871">
    <property type="entry name" value="AraC_E_bind"/>
    <property type="match status" value="1"/>
</dbReference>
<dbReference type="Pfam" id="PF12833">
    <property type="entry name" value="HTH_18"/>
    <property type="match status" value="1"/>
</dbReference>
<dbReference type="SUPFAM" id="SSF55136">
    <property type="entry name" value="Probable bacterial effector-binding domain"/>
    <property type="match status" value="1"/>
</dbReference>
<dbReference type="InterPro" id="IPR029442">
    <property type="entry name" value="GyrI-like"/>
</dbReference>
<dbReference type="PANTHER" id="PTHR40055:SF1">
    <property type="entry name" value="TRANSCRIPTIONAL REGULATOR YGIV-RELATED"/>
    <property type="match status" value="1"/>
</dbReference>
<dbReference type="AlphaFoldDB" id="A0A545U731"/>
<dbReference type="InterPro" id="IPR010499">
    <property type="entry name" value="AraC_E-bd"/>
</dbReference>
<name>A0A545U731_9GAMM</name>
<dbReference type="PROSITE" id="PS01124">
    <property type="entry name" value="HTH_ARAC_FAMILY_2"/>
    <property type="match status" value="1"/>
</dbReference>
<evidence type="ECO:0000259" key="4">
    <source>
        <dbReference type="PROSITE" id="PS01124"/>
    </source>
</evidence>
<dbReference type="GO" id="GO:0003700">
    <property type="term" value="F:DNA-binding transcription factor activity"/>
    <property type="evidence" value="ECO:0007669"/>
    <property type="project" value="InterPro"/>
</dbReference>
<gene>
    <name evidence="5" type="ORF">FLL46_19155</name>
</gene>
<evidence type="ECO:0000256" key="3">
    <source>
        <dbReference type="ARBA" id="ARBA00023163"/>
    </source>
</evidence>
<dbReference type="InterPro" id="IPR009057">
    <property type="entry name" value="Homeodomain-like_sf"/>
</dbReference>
<protein>
    <submittedName>
        <fullName evidence="5">AraC family transcriptional regulator</fullName>
    </submittedName>
</protein>
<keyword evidence="3" id="KW-0804">Transcription</keyword>
<dbReference type="EMBL" id="VIKS01000012">
    <property type="protein sequence ID" value="TQV85286.1"/>
    <property type="molecule type" value="Genomic_DNA"/>
</dbReference>
<reference evidence="5 6" key="1">
    <citation type="submission" date="2019-07" db="EMBL/GenBank/DDBJ databases">
        <title>Draft genome for Aliikangiella sp. M105.</title>
        <authorList>
            <person name="Wang G."/>
        </authorList>
    </citation>
    <scope>NUCLEOTIDE SEQUENCE [LARGE SCALE GENOMIC DNA]</scope>
    <source>
        <strain evidence="5 6">M105</strain>
    </source>
</reference>
<evidence type="ECO:0000256" key="1">
    <source>
        <dbReference type="ARBA" id="ARBA00023015"/>
    </source>
</evidence>
<dbReference type="Gene3D" id="1.10.10.60">
    <property type="entry name" value="Homeodomain-like"/>
    <property type="match status" value="2"/>
</dbReference>
<keyword evidence="1" id="KW-0805">Transcription regulation</keyword>
<dbReference type="InterPro" id="IPR018060">
    <property type="entry name" value="HTH_AraC"/>
</dbReference>
<comment type="caution">
    <text evidence="5">The sequence shown here is derived from an EMBL/GenBank/DDBJ whole genome shotgun (WGS) entry which is preliminary data.</text>
</comment>
<keyword evidence="2" id="KW-0238">DNA-binding</keyword>
<dbReference type="SMART" id="SM00342">
    <property type="entry name" value="HTH_ARAC"/>
    <property type="match status" value="1"/>
</dbReference>
<dbReference type="PRINTS" id="PR00032">
    <property type="entry name" value="HTHARAC"/>
</dbReference>
<dbReference type="InterPro" id="IPR020449">
    <property type="entry name" value="Tscrpt_reg_AraC-type_HTH"/>
</dbReference>
<dbReference type="SUPFAM" id="SSF46689">
    <property type="entry name" value="Homeodomain-like"/>
    <property type="match status" value="2"/>
</dbReference>
<dbReference type="PANTHER" id="PTHR40055">
    <property type="entry name" value="TRANSCRIPTIONAL REGULATOR YGIV-RELATED"/>
    <property type="match status" value="1"/>
</dbReference>
<keyword evidence="6" id="KW-1185">Reference proteome</keyword>
<organism evidence="5 6">
    <name type="scientific">Aliikangiella coralliicola</name>
    <dbReference type="NCBI Taxonomy" id="2592383"/>
    <lineage>
        <taxon>Bacteria</taxon>
        <taxon>Pseudomonadati</taxon>
        <taxon>Pseudomonadota</taxon>
        <taxon>Gammaproteobacteria</taxon>
        <taxon>Oceanospirillales</taxon>
        <taxon>Pleioneaceae</taxon>
        <taxon>Aliikangiella</taxon>
    </lineage>
</organism>
<dbReference type="OrthoDB" id="282744at2"/>
<dbReference type="GO" id="GO:0043565">
    <property type="term" value="F:sequence-specific DNA binding"/>
    <property type="evidence" value="ECO:0007669"/>
    <property type="project" value="InterPro"/>
</dbReference>
<dbReference type="InterPro" id="IPR011256">
    <property type="entry name" value="Reg_factor_effector_dom_sf"/>
</dbReference>
<dbReference type="Proteomes" id="UP000315439">
    <property type="component" value="Unassembled WGS sequence"/>
</dbReference>
<dbReference type="RefSeq" id="WP_142932963.1">
    <property type="nucleotide sequence ID" value="NZ_ML660168.1"/>
</dbReference>
<evidence type="ECO:0000256" key="2">
    <source>
        <dbReference type="ARBA" id="ARBA00023125"/>
    </source>
</evidence>
<sequence>MDKKLKHLERMKRVEKYIEENLDSELSLKKLSQIACYSSFHFHRIFSVYLGESVYAYKKRLLLERSVKQLIHSDISITQIAFAAGYENQPSFNKAFKNCFNTTPSECRLKKLSLTRSNLAIMEMKLMKAEMRSLKPISVLSVRKRGDYSTAAGEAWNILMKYTYSNRLMTKETELIGISHDDPSVTTPDNIRYDACVTNEQLADGEGEVVVNDIEGGLYAVFLHKGSYQNLKESYASIFHRWLPGSGYRLRELPPFEKYLNRNPSRTKPENLRTEIYIPVTKN</sequence>
<evidence type="ECO:0000313" key="5">
    <source>
        <dbReference type="EMBL" id="TQV85286.1"/>
    </source>
</evidence>
<feature type="domain" description="HTH araC/xylS-type" evidence="4">
    <location>
        <begin position="12"/>
        <end position="110"/>
    </location>
</feature>
<proteinExistence type="predicted"/>